<dbReference type="EMBL" id="ASGP02000002">
    <property type="protein sequence ID" value="KAH9520477.1"/>
    <property type="molecule type" value="Genomic_DNA"/>
</dbReference>
<dbReference type="Proteomes" id="UP000790347">
    <property type="component" value="Unassembled WGS sequence"/>
</dbReference>
<evidence type="ECO:0000313" key="2">
    <source>
        <dbReference type="Proteomes" id="UP000790347"/>
    </source>
</evidence>
<reference evidence="1" key="1">
    <citation type="submission" date="2013-05" db="EMBL/GenBank/DDBJ databases">
        <authorList>
            <person name="Yim A.K.Y."/>
            <person name="Chan T.F."/>
            <person name="Ji K.M."/>
            <person name="Liu X.Y."/>
            <person name="Zhou J.W."/>
            <person name="Li R.Q."/>
            <person name="Yang K.Y."/>
            <person name="Li J."/>
            <person name="Li M."/>
            <person name="Law P.T.W."/>
            <person name="Wu Y.L."/>
            <person name="Cai Z.L."/>
            <person name="Qin H."/>
            <person name="Bao Y."/>
            <person name="Leung R.K.K."/>
            <person name="Ng P.K.S."/>
            <person name="Zou J."/>
            <person name="Zhong X.J."/>
            <person name="Ran P.X."/>
            <person name="Zhong N.S."/>
            <person name="Liu Z.G."/>
            <person name="Tsui S.K.W."/>
        </authorList>
    </citation>
    <scope>NUCLEOTIDE SEQUENCE</scope>
    <source>
        <strain evidence="1">Derf</strain>
        <tissue evidence="1">Whole organism</tissue>
    </source>
</reference>
<reference evidence="1" key="2">
    <citation type="journal article" date="2022" name="Res Sq">
        <title>Comparative Genomics Reveals Insights into the Divergent Evolution of Astigmatic Mites and Household Pest Adaptations.</title>
        <authorList>
            <person name="Xiong Q."/>
            <person name="Wan A.T.-Y."/>
            <person name="Liu X.-Y."/>
            <person name="Fung C.S.-H."/>
            <person name="Xiao X."/>
            <person name="Malainual N."/>
            <person name="Hou J."/>
            <person name="Wang L."/>
            <person name="Wang M."/>
            <person name="Yang K."/>
            <person name="Cui Y."/>
            <person name="Leung E."/>
            <person name="Nong W."/>
            <person name="Shin S.-K."/>
            <person name="Au S."/>
            <person name="Jeong K.Y."/>
            <person name="Chew F.T."/>
            <person name="Hui J."/>
            <person name="Leung T.F."/>
            <person name="Tungtrongchitr A."/>
            <person name="Zhong N."/>
            <person name="Liu Z."/>
            <person name="Tsui S."/>
        </authorList>
    </citation>
    <scope>NUCLEOTIDE SEQUENCE</scope>
    <source>
        <strain evidence="1">Derf</strain>
        <tissue evidence="1">Whole organism</tissue>
    </source>
</reference>
<gene>
    <name evidence="1" type="ORF">DERF_004184</name>
</gene>
<keyword evidence="2" id="KW-1185">Reference proteome</keyword>
<comment type="caution">
    <text evidence="1">The sequence shown here is derived from an EMBL/GenBank/DDBJ whole genome shotgun (WGS) entry which is preliminary data.</text>
</comment>
<name>A0A922I0Y0_DERFA</name>
<accession>A0A922I0Y0</accession>
<sequence length="59" mass="7108">MFYLHFKTVGDILRYLLIVDYYDPLSKLSSLIDDLNFQLLKRNNSVYQFFPFIIGKFHS</sequence>
<evidence type="ECO:0000313" key="1">
    <source>
        <dbReference type="EMBL" id="KAH9520477.1"/>
    </source>
</evidence>
<proteinExistence type="predicted"/>
<dbReference type="AlphaFoldDB" id="A0A922I0Y0"/>
<organism evidence="1 2">
    <name type="scientific">Dermatophagoides farinae</name>
    <name type="common">American house dust mite</name>
    <dbReference type="NCBI Taxonomy" id="6954"/>
    <lineage>
        <taxon>Eukaryota</taxon>
        <taxon>Metazoa</taxon>
        <taxon>Ecdysozoa</taxon>
        <taxon>Arthropoda</taxon>
        <taxon>Chelicerata</taxon>
        <taxon>Arachnida</taxon>
        <taxon>Acari</taxon>
        <taxon>Acariformes</taxon>
        <taxon>Sarcoptiformes</taxon>
        <taxon>Astigmata</taxon>
        <taxon>Psoroptidia</taxon>
        <taxon>Analgoidea</taxon>
        <taxon>Pyroglyphidae</taxon>
        <taxon>Dermatophagoidinae</taxon>
        <taxon>Dermatophagoides</taxon>
    </lineage>
</organism>
<protein>
    <submittedName>
        <fullName evidence="1">Uncharacterized protein</fullName>
    </submittedName>
</protein>